<dbReference type="Proteomes" id="UP000249081">
    <property type="component" value="Unassembled WGS sequence"/>
</dbReference>
<dbReference type="InterPro" id="IPR000760">
    <property type="entry name" value="Inositol_monophosphatase-like"/>
</dbReference>
<comment type="caution">
    <text evidence="2">The sequence shown here is derived from an EMBL/GenBank/DDBJ whole genome shotgun (WGS) entry which is preliminary data.</text>
</comment>
<reference evidence="2 3" key="2">
    <citation type="submission" date="2018-06" db="EMBL/GenBank/DDBJ databases">
        <title>Metagenomic assembly of (sub)arctic Cyanobacteria and their associated microbiome from non-axenic cultures.</title>
        <authorList>
            <person name="Baurain D."/>
        </authorList>
    </citation>
    <scope>NUCLEOTIDE SEQUENCE [LARGE SCALE GENOMIC DNA]</scope>
    <source>
        <strain evidence="2">ULC041bin1</strain>
    </source>
</reference>
<dbReference type="EMBL" id="QBMN01000170">
    <property type="protein sequence ID" value="PZO35379.1"/>
    <property type="molecule type" value="Genomic_DNA"/>
</dbReference>
<accession>A0A2W4W026</accession>
<name>A0A2W4W026_9CYAN</name>
<proteinExistence type="predicted"/>
<dbReference type="Pfam" id="PF00459">
    <property type="entry name" value="Inositol_P"/>
    <property type="match status" value="1"/>
</dbReference>
<dbReference type="GO" id="GO:0046872">
    <property type="term" value="F:metal ion binding"/>
    <property type="evidence" value="ECO:0007669"/>
    <property type="project" value="UniProtKB-KW"/>
</dbReference>
<gene>
    <name evidence="2" type="ORF">DCF17_18740</name>
</gene>
<sequence>MLSASTSKAPPIASPKVTPREILAALLPYLKTAGAYAQQIQAQIAAQPDKGGKGDNFFASALSDADLSIQTMMEVVLLGLFPQARFYGEEHEQTYNTKYFRALDLGPQDDYLITLDPIDGTQFYLDGHSNYQVILAILNADEYEAAIAVTPGQGIYYYALRGQGTFKGTLDQSLEECTQITVDSPTPAICLGWQMGDVVPHIGDRYRVYHTKTAYSKETQMPNFNGLLSGDLAGAVLAKGQFIDGAALAFMAQEMGFIVTSFTGELLPPLHTCSDYLRPGMVIGSSKVVHGDLLAAVTAARVAGS</sequence>
<feature type="binding site" evidence="1">
    <location>
        <position position="89"/>
    </location>
    <ligand>
        <name>Mg(2+)</name>
        <dbReference type="ChEBI" id="CHEBI:18420"/>
        <label>1</label>
        <note>catalytic</note>
    </ligand>
</feature>
<evidence type="ECO:0000313" key="3">
    <source>
        <dbReference type="Proteomes" id="UP000249081"/>
    </source>
</evidence>
<evidence type="ECO:0000313" key="2">
    <source>
        <dbReference type="EMBL" id="PZO35379.1"/>
    </source>
</evidence>
<keyword evidence="1" id="KW-0460">Magnesium</keyword>
<organism evidence="2 3">
    <name type="scientific">Shackletoniella antarctica</name>
    <dbReference type="NCBI Taxonomy" id="268115"/>
    <lineage>
        <taxon>Bacteria</taxon>
        <taxon>Bacillati</taxon>
        <taxon>Cyanobacteriota</taxon>
        <taxon>Cyanophyceae</taxon>
        <taxon>Oculatellales</taxon>
        <taxon>Oculatellaceae</taxon>
        <taxon>Shackletoniella</taxon>
    </lineage>
</organism>
<feature type="binding site" evidence="1">
    <location>
        <position position="244"/>
    </location>
    <ligand>
        <name>Mg(2+)</name>
        <dbReference type="ChEBI" id="CHEBI:18420"/>
        <label>1</label>
        <note>catalytic</note>
    </ligand>
</feature>
<evidence type="ECO:0000256" key="1">
    <source>
        <dbReference type="PIRSR" id="PIRSR600760-2"/>
    </source>
</evidence>
<protein>
    <submittedName>
        <fullName evidence="2">Inositol-1-monophosphatase</fullName>
    </submittedName>
</protein>
<dbReference type="AlphaFoldDB" id="A0A2W4W026"/>
<dbReference type="SUPFAM" id="SSF56655">
    <property type="entry name" value="Carbohydrate phosphatase"/>
    <property type="match status" value="1"/>
</dbReference>
<feature type="binding site" evidence="1">
    <location>
        <position position="118"/>
    </location>
    <ligand>
        <name>Mg(2+)</name>
        <dbReference type="ChEBI" id="CHEBI:18420"/>
        <label>1</label>
        <note>catalytic</note>
    </ligand>
</feature>
<feature type="binding site" evidence="1">
    <location>
        <position position="119"/>
    </location>
    <ligand>
        <name>Mg(2+)</name>
        <dbReference type="ChEBI" id="CHEBI:18420"/>
        <label>1</label>
        <note>catalytic</note>
    </ligand>
</feature>
<keyword evidence="1" id="KW-0479">Metal-binding</keyword>
<reference evidence="3" key="1">
    <citation type="submission" date="2018-04" db="EMBL/GenBank/DDBJ databases">
        <authorList>
            <person name="Cornet L."/>
        </authorList>
    </citation>
    <scope>NUCLEOTIDE SEQUENCE [LARGE SCALE GENOMIC DNA]</scope>
</reference>
<dbReference type="CDD" id="cd01637">
    <property type="entry name" value="IMPase_like"/>
    <property type="match status" value="1"/>
</dbReference>
<feature type="binding site" evidence="1">
    <location>
        <position position="116"/>
    </location>
    <ligand>
        <name>Mg(2+)</name>
        <dbReference type="ChEBI" id="CHEBI:18420"/>
        <label>1</label>
        <note>catalytic</note>
    </ligand>
</feature>
<comment type="cofactor">
    <cofactor evidence="1">
        <name>Mg(2+)</name>
        <dbReference type="ChEBI" id="CHEBI:18420"/>
    </cofactor>
</comment>
<dbReference type="Gene3D" id="3.30.540.10">
    <property type="entry name" value="Fructose-1,6-Bisphosphatase, subunit A, domain 1"/>
    <property type="match status" value="1"/>
</dbReference>